<dbReference type="Proteomes" id="UP001275084">
    <property type="component" value="Unassembled WGS sequence"/>
</dbReference>
<evidence type="ECO:0000256" key="6">
    <source>
        <dbReference type="SAM" id="Phobius"/>
    </source>
</evidence>
<keyword evidence="3" id="KW-0223">Dioxygenase</keyword>
<evidence type="ECO:0000256" key="2">
    <source>
        <dbReference type="ARBA" id="ARBA00022723"/>
    </source>
</evidence>
<dbReference type="GO" id="GO:0004656">
    <property type="term" value="F:procollagen-proline 4-dioxygenase activity"/>
    <property type="evidence" value="ECO:0007669"/>
    <property type="project" value="TreeGrafter"/>
</dbReference>
<keyword evidence="5" id="KW-0408">Iron</keyword>
<reference evidence="8" key="2">
    <citation type="submission" date="2023-06" db="EMBL/GenBank/DDBJ databases">
        <authorList>
            <consortium name="Lawrence Berkeley National Laboratory"/>
            <person name="Haridas S."/>
            <person name="Hensen N."/>
            <person name="Bonometti L."/>
            <person name="Westerberg I."/>
            <person name="Brannstrom I.O."/>
            <person name="Guillou S."/>
            <person name="Cros-Aarteil S."/>
            <person name="Calhoun S."/>
            <person name="Kuo A."/>
            <person name="Mondo S."/>
            <person name="Pangilinan J."/>
            <person name="Riley R."/>
            <person name="Labutti K."/>
            <person name="Andreopoulos B."/>
            <person name="Lipzen A."/>
            <person name="Chen C."/>
            <person name="Yanf M."/>
            <person name="Daum C."/>
            <person name="Ng V."/>
            <person name="Clum A."/>
            <person name="Steindorff A."/>
            <person name="Ohm R."/>
            <person name="Martin F."/>
            <person name="Silar P."/>
            <person name="Natvig D."/>
            <person name="Lalanne C."/>
            <person name="Gautier V."/>
            <person name="Ament-Velasquez S.L."/>
            <person name="Kruys A."/>
            <person name="Hutchinson M.I."/>
            <person name="Powell A.J."/>
            <person name="Barry K."/>
            <person name="Miller A.N."/>
            <person name="Grigoriev I.V."/>
            <person name="Debuchy R."/>
            <person name="Gladieux P."/>
            <person name="Thoren M.H."/>
            <person name="Johannesson H."/>
        </authorList>
    </citation>
    <scope>NUCLEOTIDE SEQUENCE</scope>
    <source>
        <strain evidence="8">CBS 955.72</strain>
    </source>
</reference>
<dbReference type="InterPro" id="IPR044862">
    <property type="entry name" value="Pro_4_hyd_alph_FE2OG_OXY"/>
</dbReference>
<dbReference type="SMART" id="SM00702">
    <property type="entry name" value="P4Hc"/>
    <property type="match status" value="1"/>
</dbReference>
<comment type="caution">
    <text evidence="8">The sequence shown here is derived from an EMBL/GenBank/DDBJ whole genome shotgun (WGS) entry which is preliminary data.</text>
</comment>
<evidence type="ECO:0000256" key="3">
    <source>
        <dbReference type="ARBA" id="ARBA00022964"/>
    </source>
</evidence>
<dbReference type="AlphaFoldDB" id="A0AAJ0HDK8"/>
<keyword evidence="6" id="KW-1133">Transmembrane helix</keyword>
<dbReference type="GO" id="GO:0031418">
    <property type="term" value="F:L-ascorbic acid binding"/>
    <property type="evidence" value="ECO:0007669"/>
    <property type="project" value="InterPro"/>
</dbReference>
<dbReference type="PROSITE" id="PS51471">
    <property type="entry name" value="FE2OG_OXY"/>
    <property type="match status" value="1"/>
</dbReference>
<organism evidence="8 9">
    <name type="scientific">Lasiosphaeria hispida</name>
    <dbReference type="NCBI Taxonomy" id="260671"/>
    <lineage>
        <taxon>Eukaryota</taxon>
        <taxon>Fungi</taxon>
        <taxon>Dikarya</taxon>
        <taxon>Ascomycota</taxon>
        <taxon>Pezizomycotina</taxon>
        <taxon>Sordariomycetes</taxon>
        <taxon>Sordariomycetidae</taxon>
        <taxon>Sordariales</taxon>
        <taxon>Lasiosphaeriaceae</taxon>
        <taxon>Lasiosphaeria</taxon>
    </lineage>
</organism>
<gene>
    <name evidence="8" type="ORF">B0T25DRAFT_503772</name>
</gene>
<evidence type="ECO:0000256" key="1">
    <source>
        <dbReference type="ARBA" id="ARBA00001961"/>
    </source>
</evidence>
<feature type="domain" description="Fe2OG dioxygenase" evidence="7">
    <location>
        <begin position="169"/>
        <end position="290"/>
    </location>
</feature>
<evidence type="ECO:0000256" key="4">
    <source>
        <dbReference type="ARBA" id="ARBA00023002"/>
    </source>
</evidence>
<sequence length="308" mass="33765">MSKSACVPMHLVRRLLSELRLAPTIAVGILAAIIGMVSISSGNWVLIRHFPSGWARAAGLDLGVLFSCPTTSIGPSSTSQHRASADIQVFSLDPLVLYIHNFVSQDEISHLLNASVGKFEPSRVWWGADGEIDPQSRISDTAILDSDDVTEQIKQRALRIQGWKGGKSTYSQPLRAQRYGVGGFYTFHYDWDKAVKRGNRVATLMVYLVGNCSGGGTNFPELQRPDDARWCEVVDCDDGDYEGVTFKPTVGAAVYWENMHPNGSFHMGVEHAALPVKSGEKVGLNIWLWDPEWTPPPGEAERLIGAGL</sequence>
<dbReference type="PANTHER" id="PTHR10869">
    <property type="entry name" value="PROLYL 4-HYDROXYLASE ALPHA SUBUNIT"/>
    <property type="match status" value="1"/>
</dbReference>
<evidence type="ECO:0000313" key="8">
    <source>
        <dbReference type="EMBL" id="KAK3348904.1"/>
    </source>
</evidence>
<dbReference type="GO" id="GO:0005783">
    <property type="term" value="C:endoplasmic reticulum"/>
    <property type="evidence" value="ECO:0007669"/>
    <property type="project" value="TreeGrafter"/>
</dbReference>
<accession>A0AAJ0HDK8</accession>
<keyword evidence="6" id="KW-0812">Transmembrane</keyword>
<name>A0AAJ0HDK8_9PEZI</name>
<feature type="transmembrane region" description="Helical" evidence="6">
    <location>
        <begin position="21"/>
        <end position="46"/>
    </location>
</feature>
<keyword evidence="2" id="KW-0479">Metal-binding</keyword>
<protein>
    <submittedName>
        <fullName evidence="8">Prolyl 4-hydroxylase alpha subunit</fullName>
    </submittedName>
</protein>
<keyword evidence="4" id="KW-0560">Oxidoreductase</keyword>
<dbReference type="InterPro" id="IPR045054">
    <property type="entry name" value="P4HA-like"/>
</dbReference>
<evidence type="ECO:0000313" key="9">
    <source>
        <dbReference type="Proteomes" id="UP001275084"/>
    </source>
</evidence>
<dbReference type="Gene3D" id="2.60.120.620">
    <property type="entry name" value="q2cbj1_9rhob like domain"/>
    <property type="match status" value="1"/>
</dbReference>
<dbReference type="InterPro" id="IPR006620">
    <property type="entry name" value="Pro_4_hyd_alph"/>
</dbReference>
<keyword evidence="9" id="KW-1185">Reference proteome</keyword>
<reference evidence="8" key="1">
    <citation type="journal article" date="2023" name="Mol. Phylogenet. Evol.">
        <title>Genome-scale phylogeny and comparative genomics of the fungal order Sordariales.</title>
        <authorList>
            <person name="Hensen N."/>
            <person name="Bonometti L."/>
            <person name="Westerberg I."/>
            <person name="Brannstrom I.O."/>
            <person name="Guillou S."/>
            <person name="Cros-Aarteil S."/>
            <person name="Calhoun S."/>
            <person name="Haridas S."/>
            <person name="Kuo A."/>
            <person name="Mondo S."/>
            <person name="Pangilinan J."/>
            <person name="Riley R."/>
            <person name="LaButti K."/>
            <person name="Andreopoulos B."/>
            <person name="Lipzen A."/>
            <person name="Chen C."/>
            <person name="Yan M."/>
            <person name="Daum C."/>
            <person name="Ng V."/>
            <person name="Clum A."/>
            <person name="Steindorff A."/>
            <person name="Ohm R.A."/>
            <person name="Martin F."/>
            <person name="Silar P."/>
            <person name="Natvig D.O."/>
            <person name="Lalanne C."/>
            <person name="Gautier V."/>
            <person name="Ament-Velasquez S.L."/>
            <person name="Kruys A."/>
            <person name="Hutchinson M.I."/>
            <person name="Powell A.J."/>
            <person name="Barry K."/>
            <person name="Miller A.N."/>
            <person name="Grigoriev I.V."/>
            <person name="Debuchy R."/>
            <person name="Gladieux P."/>
            <person name="Hiltunen Thoren M."/>
            <person name="Johannesson H."/>
        </authorList>
    </citation>
    <scope>NUCLEOTIDE SEQUENCE</scope>
    <source>
        <strain evidence="8">CBS 955.72</strain>
    </source>
</reference>
<evidence type="ECO:0000259" key="7">
    <source>
        <dbReference type="PROSITE" id="PS51471"/>
    </source>
</evidence>
<keyword evidence="6" id="KW-0472">Membrane</keyword>
<comment type="cofactor">
    <cofactor evidence="1">
        <name>L-ascorbate</name>
        <dbReference type="ChEBI" id="CHEBI:38290"/>
    </cofactor>
</comment>
<dbReference type="Pfam" id="PF13640">
    <property type="entry name" value="2OG-FeII_Oxy_3"/>
    <property type="match status" value="1"/>
</dbReference>
<evidence type="ECO:0000256" key="5">
    <source>
        <dbReference type="ARBA" id="ARBA00023004"/>
    </source>
</evidence>
<dbReference type="PANTHER" id="PTHR10869:SF246">
    <property type="entry name" value="TRANSMEMBRANE PROLYL 4-HYDROXYLASE"/>
    <property type="match status" value="1"/>
</dbReference>
<dbReference type="InterPro" id="IPR005123">
    <property type="entry name" value="Oxoglu/Fe-dep_dioxygenase_dom"/>
</dbReference>
<proteinExistence type="predicted"/>
<dbReference type="EMBL" id="JAUIQD010000005">
    <property type="protein sequence ID" value="KAK3348904.1"/>
    <property type="molecule type" value="Genomic_DNA"/>
</dbReference>
<dbReference type="GO" id="GO:0005506">
    <property type="term" value="F:iron ion binding"/>
    <property type="evidence" value="ECO:0007669"/>
    <property type="project" value="InterPro"/>
</dbReference>